<dbReference type="InterPro" id="IPR048503">
    <property type="entry name" value="NamZ_C"/>
</dbReference>
<feature type="region of interest" description="Disordered" evidence="1">
    <location>
        <begin position="1"/>
        <end position="25"/>
    </location>
</feature>
<dbReference type="AlphaFoldDB" id="A0A6J4JMG4"/>
<dbReference type="EMBL" id="CADCTO010000490">
    <property type="protein sequence ID" value="CAA9282380.1"/>
    <property type="molecule type" value="Genomic_DNA"/>
</dbReference>
<organism evidence="4">
    <name type="scientific">uncultured Armatimonadetes bacterium</name>
    <dbReference type="NCBI Taxonomy" id="157466"/>
    <lineage>
        <taxon>Bacteria</taxon>
        <taxon>Bacillati</taxon>
        <taxon>Armatimonadota</taxon>
        <taxon>environmental samples</taxon>
    </lineage>
</organism>
<gene>
    <name evidence="4" type="ORF">AVDCRST_MAG63-3667</name>
</gene>
<dbReference type="InterPro" id="IPR008302">
    <property type="entry name" value="NamZ"/>
</dbReference>
<evidence type="ECO:0000259" key="3">
    <source>
        <dbReference type="Pfam" id="PF20732"/>
    </source>
</evidence>
<dbReference type="GO" id="GO:0033922">
    <property type="term" value="F:peptidoglycan beta-N-acetylmuramidase activity"/>
    <property type="evidence" value="ECO:0007669"/>
    <property type="project" value="InterPro"/>
</dbReference>
<feature type="domain" description="Peptidoglycan beta-N-acetylmuramidase NamZ C-terminal" evidence="3">
    <location>
        <begin position="256"/>
        <end position="407"/>
    </location>
</feature>
<dbReference type="Pfam" id="PF07075">
    <property type="entry name" value="NamZ_N"/>
    <property type="match status" value="1"/>
</dbReference>
<protein>
    <submittedName>
        <fullName evidence="4">Protein YzbB</fullName>
    </submittedName>
</protein>
<dbReference type="Gene3D" id="3.90.1150.140">
    <property type="match status" value="1"/>
</dbReference>
<evidence type="ECO:0000259" key="2">
    <source>
        <dbReference type="Pfam" id="PF07075"/>
    </source>
</evidence>
<evidence type="ECO:0000256" key="1">
    <source>
        <dbReference type="SAM" id="MobiDB-lite"/>
    </source>
</evidence>
<proteinExistence type="predicted"/>
<evidence type="ECO:0000313" key="4">
    <source>
        <dbReference type="EMBL" id="CAA9282380.1"/>
    </source>
</evidence>
<accession>A0A6J4JMG4</accession>
<dbReference type="PIRSF" id="PIRSF016719">
    <property type="entry name" value="UCP016719"/>
    <property type="match status" value="1"/>
</dbReference>
<dbReference type="Gene3D" id="3.40.50.12170">
    <property type="entry name" value="Uncharacterised protein PF07075, DUF1343"/>
    <property type="match status" value="1"/>
</dbReference>
<dbReference type="PANTHER" id="PTHR42915">
    <property type="entry name" value="HYPOTHETICAL 460 KDA PROTEIN IN FEUA-SIGW INTERGENIC REGION [PRECURSOR]"/>
    <property type="match status" value="1"/>
</dbReference>
<reference evidence="4" key="1">
    <citation type="submission" date="2020-02" db="EMBL/GenBank/DDBJ databases">
        <authorList>
            <person name="Meier V. D."/>
        </authorList>
    </citation>
    <scope>NUCLEOTIDE SEQUENCE</scope>
    <source>
        <strain evidence="4">AVDCRST_MAG63</strain>
    </source>
</reference>
<feature type="domain" description="Peptidoglycan beta-N-acetylmuramidase NamZ N-terminal" evidence="2">
    <location>
        <begin position="49"/>
        <end position="251"/>
    </location>
</feature>
<dbReference type="PANTHER" id="PTHR42915:SF1">
    <property type="entry name" value="PEPTIDOGLYCAN BETA-N-ACETYLMURAMIDASE NAMZ"/>
    <property type="match status" value="1"/>
</dbReference>
<sequence>MAMKAIAPVPSQLTGGAGAPAGAPAPAAVRPGIETFLSDVPRALRGKRVGLITNHTGIDRSGTSDIDRIAKHRDLKLVALLAPEHGIRGTAEAGERVADDTDPKTGVPVHSLYQAEDRGPTAKMLKEVDVLVYDLQEVGGRTWTYVSTMALSMQAAAKKGIPFVVLDRPNPIGGEIVEGALLDPRFRSFVGMYPIPARHGMTVGELATLFNRKHGIGADLIVARAADWRRSQWFDQTGLPWVNPSPNLRSLAALMSYPGSVYFEGTNLSEGRGTDRPFEQVGAPWLDAPEIARVMNGRRRLPGVRLEAITMSVAPTAAKHKGQTIPAIRFAVTDRQAYRPVRTSLLLIDAVRRRHRRDFAWTATIDRLTGSDRVRLAIEGGRLHRLLEEWEREAAEFHESRKPYLLYR</sequence>
<dbReference type="Pfam" id="PF20732">
    <property type="entry name" value="NamZ_C"/>
    <property type="match status" value="1"/>
</dbReference>
<dbReference type="InterPro" id="IPR048502">
    <property type="entry name" value="NamZ_N"/>
</dbReference>
<name>A0A6J4JMG4_9BACT</name>